<dbReference type="RefSeq" id="WP_150441545.1">
    <property type="nucleotide sequence ID" value="NZ_VYKL01000030.1"/>
</dbReference>
<keyword evidence="2" id="KW-0238">DNA-binding</keyword>
<dbReference type="PANTHER" id="PTHR33204:SF1">
    <property type="entry name" value="TRANSCRIPTIONAL REGULATOR, MARR FAMILY"/>
    <property type="match status" value="1"/>
</dbReference>
<gene>
    <name evidence="5" type="ORF">F4V44_18725</name>
</gene>
<dbReference type="OrthoDB" id="9800966at2"/>
<evidence type="ECO:0000256" key="1">
    <source>
        <dbReference type="ARBA" id="ARBA00023015"/>
    </source>
</evidence>
<name>A0A5J5HIW0_9BACI</name>
<dbReference type="Gene3D" id="1.10.10.10">
    <property type="entry name" value="Winged helix-like DNA-binding domain superfamily/Winged helix DNA-binding domain"/>
    <property type="match status" value="1"/>
</dbReference>
<keyword evidence="1" id="KW-0805">Transcription regulation</keyword>
<dbReference type="Pfam" id="PF01638">
    <property type="entry name" value="HxlR"/>
    <property type="match status" value="1"/>
</dbReference>
<dbReference type="AlphaFoldDB" id="A0A5J5HIW0"/>
<dbReference type="PROSITE" id="PS51118">
    <property type="entry name" value="HTH_HXLR"/>
    <property type="match status" value="1"/>
</dbReference>
<sequence>MEENTLCPKFHKAVEVLSKRWNALIINQLMLGPQRFCTINSSMPISGRLLSERLKELENEGIVSREVFPEVPVRVEYTLTEKGFALQNVFKEINQWAQEWVRTNTNSKEDGI</sequence>
<evidence type="ECO:0000313" key="6">
    <source>
        <dbReference type="Proteomes" id="UP000326671"/>
    </source>
</evidence>
<keyword evidence="3" id="KW-0804">Transcription</keyword>
<accession>A0A5J5HIW0</accession>
<dbReference type="Proteomes" id="UP000326671">
    <property type="component" value="Unassembled WGS sequence"/>
</dbReference>
<evidence type="ECO:0000256" key="3">
    <source>
        <dbReference type="ARBA" id="ARBA00023163"/>
    </source>
</evidence>
<proteinExistence type="predicted"/>
<organism evidence="5 6">
    <name type="scientific">Niallia endozanthoxylica</name>
    <dbReference type="NCBI Taxonomy" id="2036016"/>
    <lineage>
        <taxon>Bacteria</taxon>
        <taxon>Bacillati</taxon>
        <taxon>Bacillota</taxon>
        <taxon>Bacilli</taxon>
        <taxon>Bacillales</taxon>
        <taxon>Bacillaceae</taxon>
        <taxon>Niallia</taxon>
    </lineage>
</organism>
<evidence type="ECO:0000256" key="2">
    <source>
        <dbReference type="ARBA" id="ARBA00023125"/>
    </source>
</evidence>
<dbReference type="GO" id="GO:0003677">
    <property type="term" value="F:DNA binding"/>
    <property type="evidence" value="ECO:0007669"/>
    <property type="project" value="UniProtKB-KW"/>
</dbReference>
<evidence type="ECO:0000313" key="5">
    <source>
        <dbReference type="EMBL" id="KAA9019938.1"/>
    </source>
</evidence>
<reference evidence="5 6" key="1">
    <citation type="submission" date="2019-09" db="EMBL/GenBank/DDBJ databases">
        <title>Whole genome sequences of isolates from the Mars Exploration Rovers.</title>
        <authorList>
            <person name="Seuylemezian A."/>
            <person name="Vaishampayan P."/>
        </authorList>
    </citation>
    <scope>NUCLEOTIDE SEQUENCE [LARGE SCALE GENOMIC DNA]</scope>
    <source>
        <strain evidence="5 6">MER_TA_151</strain>
    </source>
</reference>
<dbReference type="InterPro" id="IPR036390">
    <property type="entry name" value="WH_DNA-bd_sf"/>
</dbReference>
<dbReference type="SUPFAM" id="SSF46785">
    <property type="entry name" value="Winged helix' DNA-binding domain"/>
    <property type="match status" value="1"/>
</dbReference>
<dbReference type="EMBL" id="VYKL01000030">
    <property type="protein sequence ID" value="KAA9019938.1"/>
    <property type="molecule type" value="Genomic_DNA"/>
</dbReference>
<dbReference type="InterPro" id="IPR036388">
    <property type="entry name" value="WH-like_DNA-bd_sf"/>
</dbReference>
<dbReference type="InterPro" id="IPR002577">
    <property type="entry name" value="HTH_HxlR"/>
</dbReference>
<keyword evidence="6" id="KW-1185">Reference proteome</keyword>
<comment type="caution">
    <text evidence="5">The sequence shown here is derived from an EMBL/GenBank/DDBJ whole genome shotgun (WGS) entry which is preliminary data.</text>
</comment>
<protein>
    <submittedName>
        <fullName evidence="5">Helix-turn-helix transcriptional regulator</fullName>
    </submittedName>
</protein>
<feature type="domain" description="HTH hxlR-type" evidence="4">
    <location>
        <begin position="7"/>
        <end position="105"/>
    </location>
</feature>
<dbReference type="PANTHER" id="PTHR33204">
    <property type="entry name" value="TRANSCRIPTIONAL REGULATOR, MARR FAMILY"/>
    <property type="match status" value="1"/>
</dbReference>
<evidence type="ECO:0000259" key="4">
    <source>
        <dbReference type="PROSITE" id="PS51118"/>
    </source>
</evidence>